<dbReference type="GO" id="GO:0005044">
    <property type="term" value="F:scavenger receptor activity"/>
    <property type="evidence" value="ECO:0007669"/>
    <property type="project" value="Ensembl"/>
</dbReference>
<feature type="domain" description="C-X-C motif chemokine 16" evidence="16">
    <location>
        <begin position="24"/>
        <end position="115"/>
    </location>
</feature>
<dbReference type="GO" id="GO:0010818">
    <property type="term" value="P:T cell chemotaxis"/>
    <property type="evidence" value="ECO:0007669"/>
    <property type="project" value="Ensembl"/>
</dbReference>
<dbReference type="GO" id="GO:0030335">
    <property type="term" value="P:positive regulation of cell migration"/>
    <property type="evidence" value="ECO:0007669"/>
    <property type="project" value="Ensembl"/>
</dbReference>
<dbReference type="CTD" id="58191"/>
<dbReference type="InterPro" id="IPR026296">
    <property type="entry name" value="CXCL16"/>
</dbReference>
<evidence type="ECO:0000256" key="1">
    <source>
        <dbReference type="ARBA" id="ARBA00004479"/>
    </source>
</evidence>
<organism evidence="17 18">
    <name type="scientific">Rhinolophus ferrumequinum</name>
    <name type="common">Greater horseshoe bat</name>
    <dbReference type="NCBI Taxonomy" id="59479"/>
    <lineage>
        <taxon>Eukaryota</taxon>
        <taxon>Metazoa</taxon>
        <taxon>Chordata</taxon>
        <taxon>Craniata</taxon>
        <taxon>Vertebrata</taxon>
        <taxon>Euteleostomi</taxon>
        <taxon>Mammalia</taxon>
        <taxon>Eutheria</taxon>
        <taxon>Laurasiatheria</taxon>
        <taxon>Chiroptera</taxon>
        <taxon>Yinpterochiroptera</taxon>
        <taxon>Rhinolophoidea</taxon>
        <taxon>Rhinolophidae</taxon>
        <taxon>Rhinolophinae</taxon>
        <taxon>Rhinolophus</taxon>
    </lineage>
</organism>
<evidence type="ECO:0000256" key="3">
    <source>
        <dbReference type="ARBA" id="ARBA00017995"/>
    </source>
</evidence>
<dbReference type="GO" id="GO:0034341">
    <property type="term" value="P:response to type II interferon"/>
    <property type="evidence" value="ECO:0007669"/>
    <property type="project" value="Ensembl"/>
</dbReference>
<dbReference type="GO" id="GO:0016020">
    <property type="term" value="C:membrane"/>
    <property type="evidence" value="ECO:0007669"/>
    <property type="project" value="UniProtKB-SubCell"/>
</dbReference>
<dbReference type="GO" id="GO:0034612">
    <property type="term" value="P:response to tumor necrosis factor"/>
    <property type="evidence" value="ECO:0007669"/>
    <property type="project" value="Ensembl"/>
</dbReference>
<dbReference type="OMA" id="RCNSYIR"/>
<dbReference type="GO" id="GO:0006898">
    <property type="term" value="P:receptor-mediated endocytosis"/>
    <property type="evidence" value="ECO:0007669"/>
    <property type="project" value="InterPro"/>
</dbReference>
<comment type="similarity">
    <text evidence="2">Belongs to the intercrine alpha (chemokine CxC) family.</text>
</comment>
<evidence type="ECO:0000256" key="5">
    <source>
        <dbReference type="ARBA" id="ARBA00022514"/>
    </source>
</evidence>
<evidence type="ECO:0000256" key="15">
    <source>
        <dbReference type="SAM" id="SignalP"/>
    </source>
</evidence>
<gene>
    <name evidence="17" type="primary">CXCL16</name>
</gene>
<evidence type="ECO:0000256" key="11">
    <source>
        <dbReference type="ARBA" id="ARBA00023180"/>
    </source>
</evidence>
<evidence type="ECO:0000259" key="16">
    <source>
        <dbReference type="Pfam" id="PF20902"/>
    </source>
</evidence>
<evidence type="ECO:0000256" key="9">
    <source>
        <dbReference type="ARBA" id="ARBA00023136"/>
    </source>
</evidence>
<dbReference type="GeneID" id="117013649"/>
<dbReference type="GO" id="GO:0030307">
    <property type="term" value="P:positive regulation of cell growth"/>
    <property type="evidence" value="ECO:0007669"/>
    <property type="project" value="Ensembl"/>
</dbReference>
<dbReference type="GeneTree" id="ENSGT00390000002148"/>
<dbReference type="FunCoup" id="A0A671FID5">
    <property type="interactions" value="159"/>
</dbReference>
<reference evidence="17 18" key="2">
    <citation type="journal article" date="2018" name="Annu Rev Anim Biosci">
        <title>Bat Biology, Genomes, and the Bat1K Project: To Generate Chromosome-Level Genomes for All Living Bat Species.</title>
        <authorList>
            <person name="Teeling E.C."/>
            <person name="Vernes S.C."/>
            <person name="Davalos L.M."/>
            <person name="Ray D.A."/>
            <person name="Gilbert M.T.P."/>
            <person name="Myers E."/>
        </authorList>
    </citation>
    <scope>NUCLEOTIDE SEQUENCE</scope>
</reference>
<dbReference type="RefSeq" id="XP_032946887.1">
    <property type="nucleotide sequence ID" value="XM_033090996.1"/>
</dbReference>
<name>A0A671FID5_RHIFE</name>
<dbReference type="AlphaFoldDB" id="A0A671FID5"/>
<dbReference type="RefSeq" id="XP_032946885.1">
    <property type="nucleotide sequence ID" value="XM_033090994.1"/>
</dbReference>
<keyword evidence="11" id="KW-0325">Glycoprotein</keyword>
<accession>A0A671FID5</accession>
<evidence type="ECO:0000256" key="2">
    <source>
        <dbReference type="ARBA" id="ARBA00010665"/>
    </source>
</evidence>
<evidence type="ECO:0000256" key="13">
    <source>
        <dbReference type="SAM" id="MobiDB-lite"/>
    </source>
</evidence>
<evidence type="ECO:0000313" key="18">
    <source>
        <dbReference type="Proteomes" id="UP000472240"/>
    </source>
</evidence>
<keyword evidence="6 14" id="KW-0812">Transmembrane</keyword>
<evidence type="ECO:0000256" key="6">
    <source>
        <dbReference type="ARBA" id="ARBA00022692"/>
    </source>
</evidence>
<evidence type="ECO:0000256" key="14">
    <source>
        <dbReference type="SAM" id="Phobius"/>
    </source>
</evidence>
<dbReference type="PANTHER" id="PTHR14385">
    <property type="entry name" value="CXC CHEMOKINE LIGAND"/>
    <property type="match status" value="1"/>
</dbReference>
<dbReference type="GO" id="GO:0005041">
    <property type="term" value="F:low-density lipoprotein particle receptor activity"/>
    <property type="evidence" value="ECO:0007669"/>
    <property type="project" value="Ensembl"/>
</dbReference>
<keyword evidence="4" id="KW-0145">Chemotaxis</keyword>
<keyword evidence="10" id="KW-1015">Disulfide bond</keyword>
<dbReference type="KEGG" id="rfq:117013649"/>
<dbReference type="InterPro" id="IPR048585">
    <property type="entry name" value="CXCL16_dom"/>
</dbReference>
<dbReference type="RefSeq" id="XP_032946886.1">
    <property type="nucleotide sequence ID" value="XM_033090995.1"/>
</dbReference>
<feature type="chain" id="PRO_5025613218" description="C-X-C motif chemokine 16" evidence="15">
    <location>
        <begin position="27"/>
        <end position="252"/>
    </location>
</feature>
<feature type="region of interest" description="Disordered" evidence="13">
    <location>
        <begin position="106"/>
        <end position="134"/>
    </location>
</feature>
<dbReference type="Ensembl" id="ENSRFET00010024164.1">
    <property type="protein sequence ID" value="ENSRFEP00010022208.1"/>
    <property type="gene ID" value="ENSRFEG00010014849.1"/>
</dbReference>
<dbReference type="PANTHER" id="PTHR14385:SF0">
    <property type="entry name" value="C-X-C MOTIF CHEMOKINE 16"/>
    <property type="match status" value="1"/>
</dbReference>
<evidence type="ECO:0000256" key="8">
    <source>
        <dbReference type="ARBA" id="ARBA00022989"/>
    </source>
</evidence>
<reference evidence="18" key="3">
    <citation type="submission" date="2018-12" db="EMBL/GenBank/DDBJ databases">
        <title>G10K-VGP greater horseshoe bat female genome, primary haplotype.</title>
        <authorList>
            <person name="Teeling E."/>
            <person name="Myers G."/>
            <person name="Vernes S."/>
            <person name="Pippel M."/>
            <person name="Winkler S."/>
            <person name="Fedrigo O."/>
            <person name="Rhie A."/>
            <person name="Koren S."/>
            <person name="Phillippy A."/>
            <person name="Lewin H."/>
            <person name="Damas J."/>
            <person name="Howe K."/>
            <person name="Mountcastle J."/>
            <person name="Jarvis E.D."/>
        </authorList>
    </citation>
    <scope>NUCLEOTIDE SEQUENCE [LARGE SCALE GENOMIC DNA]</scope>
</reference>
<evidence type="ECO:0000256" key="4">
    <source>
        <dbReference type="ARBA" id="ARBA00022500"/>
    </source>
</evidence>
<dbReference type="Pfam" id="PF20902">
    <property type="entry name" value="CXCL16"/>
    <property type="match status" value="1"/>
</dbReference>
<reference evidence="17 18" key="1">
    <citation type="journal article" date="2015" name="Annu Rev Anim Biosci">
        <title>The Genome 10K Project: a way forward.</title>
        <authorList>
            <person name="Koepfli K.P."/>
            <person name="Paten B."/>
            <person name="O'Brien S.J."/>
            <person name="Koepfli K.P."/>
            <person name="Paten B."/>
            <person name="Antunes A."/>
            <person name="Belov K."/>
            <person name="Bustamante C."/>
            <person name="Castoe T.A."/>
            <person name="Clawson H."/>
            <person name="Crawford A.J."/>
            <person name="Diekhans M."/>
            <person name="Distel D."/>
            <person name="Durbin R."/>
            <person name="Earl D."/>
            <person name="Fujita M.K."/>
            <person name="Gamble T."/>
            <person name="Georges A."/>
            <person name="Gemmell N."/>
            <person name="Gilbert M.T."/>
            <person name="Graves J.M."/>
            <person name="Green R.E."/>
            <person name="Hickey G."/>
            <person name="Jarvis E.D."/>
            <person name="Johnson W."/>
            <person name="Komissarov A."/>
            <person name="Korf I."/>
            <person name="Kuhn R."/>
            <person name="Larkin D.M."/>
            <person name="Lewin H."/>
            <person name="Lopez J.V."/>
            <person name="Ma J."/>
            <person name="Marques-Bonet T."/>
            <person name="Miller W."/>
            <person name="Murphy R."/>
            <person name="Pevzner P."/>
            <person name="Shapiro B."/>
            <person name="Steiner C."/>
            <person name="Tamazian G."/>
            <person name="Venkatesh B."/>
            <person name="Wang J."/>
            <person name="Wayne R."/>
            <person name="Wiley E."/>
            <person name="Yang H."/>
            <person name="Zhang G."/>
            <person name="Haussler D."/>
            <person name="Ryder O."/>
            <person name="O'Brien S.J."/>
        </authorList>
    </citation>
    <scope>NUCLEOTIDE SEQUENCE</scope>
</reference>
<keyword evidence="18" id="KW-1185">Reference proteome</keyword>
<dbReference type="GO" id="GO:0008009">
    <property type="term" value="F:chemokine activity"/>
    <property type="evidence" value="ECO:0007669"/>
    <property type="project" value="Ensembl"/>
</dbReference>
<dbReference type="OrthoDB" id="9836360at2759"/>
<keyword evidence="5" id="KW-0202">Cytokine</keyword>
<evidence type="ECO:0000256" key="7">
    <source>
        <dbReference type="ARBA" id="ARBA00022729"/>
    </source>
</evidence>
<dbReference type="GO" id="GO:0071222">
    <property type="term" value="P:cellular response to lipopolysaccharide"/>
    <property type="evidence" value="ECO:0007669"/>
    <property type="project" value="Ensembl"/>
</dbReference>
<evidence type="ECO:0000256" key="12">
    <source>
        <dbReference type="ARBA" id="ARBA00032815"/>
    </source>
</evidence>
<dbReference type="GO" id="GO:0005615">
    <property type="term" value="C:extracellular space"/>
    <property type="evidence" value="ECO:0007669"/>
    <property type="project" value="UniProtKB-KW"/>
</dbReference>
<keyword evidence="7 15" id="KW-0732">Signal</keyword>
<reference evidence="17" key="5">
    <citation type="submission" date="2025-09" db="UniProtKB">
        <authorList>
            <consortium name="Ensembl"/>
        </authorList>
    </citation>
    <scope>IDENTIFICATION</scope>
</reference>
<sequence length="252" mass="27566">MRRGWGPQSLALLLLLLAYLARQGDGNEGSSAGSCSCSTTYSSGSPPRAHIMEHLQKQLKSYERCPFFIRFHLPQRTVCGGSKDEWVIKLVSCFDHKECGRANSKGMVHQEQLPSPSTHAPKPTERAPSDMGTSAQPYLPPILLQYTQQPTLPAGVLPLNKNLTHANETTISSVGHNLEAGHEAGANQKQLKENVGPTAQTSAMVPVLSLLGIVFLLTGVLLFVLCKRRKQSLQRFPDLRLHYTPMATDSNA</sequence>
<feature type="signal peptide" evidence="15">
    <location>
        <begin position="1"/>
        <end position="26"/>
    </location>
</feature>
<keyword evidence="9 14" id="KW-0472">Membrane</keyword>
<keyword evidence="8 14" id="KW-1133">Transmembrane helix</keyword>
<feature type="transmembrane region" description="Helical" evidence="14">
    <location>
        <begin position="203"/>
        <end position="226"/>
    </location>
</feature>
<evidence type="ECO:0000313" key="17">
    <source>
        <dbReference type="Ensembl" id="ENSRFEP00010022208.1"/>
    </source>
</evidence>
<dbReference type="Proteomes" id="UP000472240">
    <property type="component" value="Chromosome 21"/>
</dbReference>
<protein>
    <recommendedName>
        <fullName evidence="3">C-X-C motif chemokine 16</fullName>
    </recommendedName>
    <alternativeName>
        <fullName evidence="12">Transmembrane chemokine CXCL16</fullName>
    </alternativeName>
</protein>
<comment type="subcellular location">
    <subcellularLocation>
        <location evidence="1">Membrane</location>
        <topology evidence="1">Single-pass type I membrane protein</topology>
    </subcellularLocation>
</comment>
<evidence type="ECO:0000256" key="10">
    <source>
        <dbReference type="ARBA" id="ARBA00023157"/>
    </source>
</evidence>
<dbReference type="InParanoid" id="A0A671FID5"/>
<proteinExistence type="inferred from homology"/>
<dbReference type="RefSeq" id="XP_032946889.1">
    <property type="nucleotide sequence ID" value="XM_033090998.1"/>
</dbReference>
<reference evidence="17" key="4">
    <citation type="submission" date="2025-08" db="UniProtKB">
        <authorList>
            <consortium name="Ensembl"/>
        </authorList>
    </citation>
    <scope>IDENTIFICATION</scope>
</reference>